<feature type="transmembrane region" description="Helical" evidence="6">
    <location>
        <begin position="90"/>
        <end position="121"/>
    </location>
</feature>
<evidence type="ECO:0000256" key="3">
    <source>
        <dbReference type="ARBA" id="ARBA00022692"/>
    </source>
</evidence>
<gene>
    <name evidence="8" type="ORF">S01H1_58385</name>
</gene>
<proteinExistence type="predicted"/>
<sequence length="130" mass="12888">EMVLRLLLAVGLAALIGLERQHAGKPAGLRTHLLVCIGAALFTIASIYGFGEGGDPARVAAGIVAGIGFLGAGAIISTREGILVGLTTAASIWAVAAIGLAAGAGLYILAPVATAVVLIVLRLPKRIGGE</sequence>
<dbReference type="PRINTS" id="PR01837">
    <property type="entry name" value="MGTCSAPBPROT"/>
</dbReference>
<organism evidence="8">
    <name type="scientific">marine sediment metagenome</name>
    <dbReference type="NCBI Taxonomy" id="412755"/>
    <lineage>
        <taxon>unclassified sequences</taxon>
        <taxon>metagenomes</taxon>
        <taxon>ecological metagenomes</taxon>
    </lineage>
</organism>
<feature type="transmembrane region" description="Helical" evidence="6">
    <location>
        <begin position="30"/>
        <end position="50"/>
    </location>
</feature>
<dbReference type="Pfam" id="PF02308">
    <property type="entry name" value="MgtC"/>
    <property type="match status" value="1"/>
</dbReference>
<dbReference type="GO" id="GO:0005886">
    <property type="term" value="C:plasma membrane"/>
    <property type="evidence" value="ECO:0007669"/>
    <property type="project" value="UniProtKB-SubCell"/>
</dbReference>
<feature type="domain" description="MgtC/SapB/SrpB/YhiD N-terminal" evidence="7">
    <location>
        <begin position="6"/>
        <end position="127"/>
    </location>
</feature>
<dbReference type="PANTHER" id="PTHR33778:SF1">
    <property type="entry name" value="MAGNESIUM TRANSPORTER YHID-RELATED"/>
    <property type="match status" value="1"/>
</dbReference>
<keyword evidence="4 6" id="KW-1133">Transmembrane helix</keyword>
<accession>X0VLI5</accession>
<dbReference type="PANTHER" id="PTHR33778">
    <property type="entry name" value="PROTEIN MGTC"/>
    <property type="match status" value="1"/>
</dbReference>
<dbReference type="InterPro" id="IPR049177">
    <property type="entry name" value="MgtC_SapB_SrpB_YhiD_N"/>
</dbReference>
<keyword evidence="2" id="KW-1003">Cell membrane</keyword>
<evidence type="ECO:0000256" key="1">
    <source>
        <dbReference type="ARBA" id="ARBA00004651"/>
    </source>
</evidence>
<dbReference type="EMBL" id="BARS01038139">
    <property type="protein sequence ID" value="GAG19194.1"/>
    <property type="molecule type" value="Genomic_DNA"/>
</dbReference>
<comment type="caution">
    <text evidence="8">The sequence shown here is derived from an EMBL/GenBank/DDBJ whole genome shotgun (WGS) entry which is preliminary data.</text>
</comment>
<name>X0VLI5_9ZZZZ</name>
<feature type="non-terminal residue" evidence="8">
    <location>
        <position position="1"/>
    </location>
</feature>
<evidence type="ECO:0000313" key="8">
    <source>
        <dbReference type="EMBL" id="GAG19194.1"/>
    </source>
</evidence>
<evidence type="ECO:0000256" key="4">
    <source>
        <dbReference type="ARBA" id="ARBA00022989"/>
    </source>
</evidence>
<evidence type="ECO:0000256" key="2">
    <source>
        <dbReference type="ARBA" id="ARBA00022475"/>
    </source>
</evidence>
<reference evidence="8" key="1">
    <citation type="journal article" date="2014" name="Front. Microbiol.">
        <title>High frequency of phylogenetically diverse reductive dehalogenase-homologous genes in deep subseafloor sedimentary metagenomes.</title>
        <authorList>
            <person name="Kawai M."/>
            <person name="Futagami T."/>
            <person name="Toyoda A."/>
            <person name="Takaki Y."/>
            <person name="Nishi S."/>
            <person name="Hori S."/>
            <person name="Arai W."/>
            <person name="Tsubouchi T."/>
            <person name="Morono Y."/>
            <person name="Uchiyama I."/>
            <person name="Ito T."/>
            <person name="Fujiyama A."/>
            <person name="Inagaki F."/>
            <person name="Takami H."/>
        </authorList>
    </citation>
    <scope>NUCLEOTIDE SEQUENCE</scope>
    <source>
        <strain evidence="8">Expedition CK06-06</strain>
    </source>
</reference>
<dbReference type="InterPro" id="IPR003416">
    <property type="entry name" value="MgtC/SapB/SrpB/YhiD_fam"/>
</dbReference>
<comment type="subcellular location">
    <subcellularLocation>
        <location evidence="1">Cell membrane</location>
        <topology evidence="1">Multi-pass membrane protein</topology>
    </subcellularLocation>
</comment>
<protein>
    <recommendedName>
        <fullName evidence="7">MgtC/SapB/SrpB/YhiD N-terminal domain-containing protein</fullName>
    </recommendedName>
</protein>
<keyword evidence="5 6" id="KW-0472">Membrane</keyword>
<keyword evidence="3 6" id="KW-0812">Transmembrane</keyword>
<evidence type="ECO:0000256" key="6">
    <source>
        <dbReference type="SAM" id="Phobius"/>
    </source>
</evidence>
<evidence type="ECO:0000256" key="5">
    <source>
        <dbReference type="ARBA" id="ARBA00023136"/>
    </source>
</evidence>
<feature type="transmembrane region" description="Helical" evidence="6">
    <location>
        <begin position="57"/>
        <end position="78"/>
    </location>
</feature>
<evidence type="ECO:0000259" key="7">
    <source>
        <dbReference type="Pfam" id="PF02308"/>
    </source>
</evidence>
<dbReference type="AlphaFoldDB" id="X0VLI5"/>